<feature type="domain" description="Amidohydrolase-related" evidence="2">
    <location>
        <begin position="73"/>
        <end position="444"/>
    </location>
</feature>
<keyword evidence="1" id="KW-0732">Signal</keyword>
<evidence type="ECO:0000313" key="4">
    <source>
        <dbReference type="Proteomes" id="UP000320160"/>
    </source>
</evidence>
<feature type="chain" id="PRO_5022147273" evidence="1">
    <location>
        <begin position="21"/>
        <end position="445"/>
    </location>
</feature>
<dbReference type="InterPro" id="IPR057744">
    <property type="entry name" value="OTAase-like"/>
</dbReference>
<protein>
    <submittedName>
        <fullName evidence="3">Amidohydrolase family protein</fullName>
    </submittedName>
</protein>
<keyword evidence="4" id="KW-1185">Reference proteome</keyword>
<dbReference type="EMBL" id="VKKU01000002">
    <property type="protein sequence ID" value="TSB01863.1"/>
    <property type="molecule type" value="Genomic_DNA"/>
</dbReference>
<feature type="signal peptide" evidence="1">
    <location>
        <begin position="1"/>
        <end position="20"/>
    </location>
</feature>
<evidence type="ECO:0000256" key="1">
    <source>
        <dbReference type="SAM" id="SignalP"/>
    </source>
</evidence>
<organism evidence="3 4">
    <name type="scientific">Sphingorhabdus contaminans</name>
    <dbReference type="NCBI Taxonomy" id="1343899"/>
    <lineage>
        <taxon>Bacteria</taxon>
        <taxon>Pseudomonadati</taxon>
        <taxon>Pseudomonadota</taxon>
        <taxon>Alphaproteobacteria</taxon>
        <taxon>Sphingomonadales</taxon>
        <taxon>Sphingomonadaceae</taxon>
        <taxon>Sphingorhabdus</taxon>
    </lineage>
</organism>
<comment type="caution">
    <text evidence="3">The sequence shown here is derived from an EMBL/GenBank/DDBJ whole genome shotgun (WGS) entry which is preliminary data.</text>
</comment>
<dbReference type="CDD" id="cd01299">
    <property type="entry name" value="Met_dep_hydrolase_A"/>
    <property type="match status" value="1"/>
</dbReference>
<dbReference type="InterPro" id="IPR006680">
    <property type="entry name" value="Amidohydro-rel"/>
</dbReference>
<reference evidence="3 4" key="1">
    <citation type="submission" date="2019-07" db="EMBL/GenBank/DDBJ databases">
        <authorList>
            <person name="Park M."/>
        </authorList>
    </citation>
    <scope>NUCLEOTIDE SEQUENCE [LARGE SCALE GENOMIC DNA]</scope>
    <source>
        <strain evidence="3 4">KCTC32445</strain>
    </source>
</reference>
<dbReference type="AlphaFoldDB" id="A0A553WB11"/>
<dbReference type="Gene3D" id="3.20.20.140">
    <property type="entry name" value="Metal-dependent hydrolases"/>
    <property type="match status" value="1"/>
</dbReference>
<dbReference type="InterPro" id="IPR011059">
    <property type="entry name" value="Metal-dep_hydrolase_composite"/>
</dbReference>
<dbReference type="PANTHER" id="PTHR43135">
    <property type="entry name" value="ALPHA-D-RIBOSE 1-METHYLPHOSPHONATE 5-TRIPHOSPHATE DIPHOSPHATASE"/>
    <property type="match status" value="1"/>
</dbReference>
<evidence type="ECO:0000259" key="2">
    <source>
        <dbReference type="Pfam" id="PF01979"/>
    </source>
</evidence>
<accession>A0A553WB11</accession>
<evidence type="ECO:0000313" key="3">
    <source>
        <dbReference type="EMBL" id="TSB01863.1"/>
    </source>
</evidence>
<dbReference type="Proteomes" id="UP000320160">
    <property type="component" value="Unassembled WGS sequence"/>
</dbReference>
<dbReference type="OrthoDB" id="9782972at2"/>
<dbReference type="Pfam" id="PF01979">
    <property type="entry name" value="Amidohydro_1"/>
    <property type="match status" value="1"/>
</dbReference>
<proteinExistence type="predicted"/>
<sequence length="445" mass="47609">MRGARLLALCLALSPAPVLAEQLYIEAGRLVDVTTGTVRTGQCIHIVRHWIESVAPCGETPKDARRIDWSNLTVLPGLMDLHTHLADAGQNSDIALPLNTSPSETALIGAHNARLTLEAGFTTVRDVGTYRGLTDVVLRNAINKGLVPGPRMFVAGAYITIPKGGGELNGVIPNEQLPEDMRLGVASTPEEAKAKTEFLIANGADFIKTIATGAVLAIGTEPGEPEMTEAQLRAVVEAGKGKGPARPMRNAPRDALIVPVQPTDIFVTAHAHGALGIKSAIRAGVRSIEHASLIDDEALAMAKKAGTWLVMDIYNGDYINDIGTKEGWPEEYLRKNRETTDIQREGFAKAVKMGVKIAYGTDSGVYPHGLNARQFAYMVRYGMTPMQAIQSATIRAAELLDKDDHLGSIAPGYTADLVAVKGDPLTDIRVLENVAHVVKDGVLVK</sequence>
<name>A0A553WB11_9SPHN</name>
<dbReference type="GO" id="GO:0016810">
    <property type="term" value="F:hydrolase activity, acting on carbon-nitrogen (but not peptide) bonds"/>
    <property type="evidence" value="ECO:0007669"/>
    <property type="project" value="InterPro"/>
</dbReference>
<dbReference type="RefSeq" id="WP_143777083.1">
    <property type="nucleotide sequence ID" value="NZ_VKKU01000002.1"/>
</dbReference>
<dbReference type="SUPFAM" id="SSF51556">
    <property type="entry name" value="Metallo-dependent hydrolases"/>
    <property type="match status" value="1"/>
</dbReference>
<dbReference type="PANTHER" id="PTHR43135:SF3">
    <property type="entry name" value="ALPHA-D-RIBOSE 1-METHYLPHOSPHONATE 5-TRIPHOSPHATE DIPHOSPHATASE"/>
    <property type="match status" value="1"/>
</dbReference>
<dbReference type="SUPFAM" id="SSF51338">
    <property type="entry name" value="Composite domain of metallo-dependent hydrolases"/>
    <property type="match status" value="1"/>
</dbReference>
<gene>
    <name evidence="3" type="ORF">FOM92_11915</name>
</gene>
<dbReference type="InterPro" id="IPR032466">
    <property type="entry name" value="Metal_Hydrolase"/>
</dbReference>
<dbReference type="InterPro" id="IPR051781">
    <property type="entry name" value="Metallo-dep_Hydrolase"/>
</dbReference>
<keyword evidence="3" id="KW-0378">Hydrolase</keyword>